<sequence>MEFDPMLWLMALLSAGPFALAVAAGAVVSICRSNFNTARTAGWISLVVFLPLLGPACWFGRHLLPGLANGFSRSSG</sequence>
<keyword evidence="9" id="KW-1185">Reference proteome</keyword>
<feature type="domain" description="Cardiolipin synthase N-terminal" evidence="7">
    <location>
        <begin position="23"/>
        <end position="59"/>
    </location>
</feature>
<evidence type="ECO:0000256" key="1">
    <source>
        <dbReference type="ARBA" id="ARBA00004651"/>
    </source>
</evidence>
<evidence type="ECO:0000256" key="3">
    <source>
        <dbReference type="ARBA" id="ARBA00022692"/>
    </source>
</evidence>
<evidence type="ECO:0000313" key="8">
    <source>
        <dbReference type="EMBL" id="GLB69416.1"/>
    </source>
</evidence>
<evidence type="ECO:0000256" key="2">
    <source>
        <dbReference type="ARBA" id="ARBA00022475"/>
    </source>
</evidence>
<comment type="caution">
    <text evidence="8">The sequence shown here is derived from an EMBL/GenBank/DDBJ whole genome shotgun (WGS) entry which is preliminary data.</text>
</comment>
<dbReference type="InterPro" id="IPR027379">
    <property type="entry name" value="CLS_N"/>
</dbReference>
<dbReference type="Proteomes" id="UP001209654">
    <property type="component" value="Unassembled WGS sequence"/>
</dbReference>
<dbReference type="Pfam" id="PF13396">
    <property type="entry name" value="PLDc_N"/>
    <property type="match status" value="1"/>
</dbReference>
<gene>
    <name evidence="8" type="ORF">AHIS1636_38600</name>
</gene>
<feature type="transmembrane region" description="Helical" evidence="6">
    <location>
        <begin position="6"/>
        <end position="31"/>
    </location>
</feature>
<keyword evidence="4 6" id="KW-1133">Transmembrane helix</keyword>
<dbReference type="EMBL" id="BRVS01000033">
    <property type="protein sequence ID" value="GLB69416.1"/>
    <property type="molecule type" value="Genomic_DNA"/>
</dbReference>
<comment type="subcellular location">
    <subcellularLocation>
        <location evidence="1">Cell membrane</location>
        <topology evidence="1">Multi-pass membrane protein</topology>
    </subcellularLocation>
</comment>
<keyword evidence="2" id="KW-1003">Cell membrane</keyword>
<keyword evidence="3 6" id="KW-0812">Transmembrane</keyword>
<feature type="transmembrane region" description="Helical" evidence="6">
    <location>
        <begin position="43"/>
        <end position="64"/>
    </location>
</feature>
<name>A0ABQ5MZL8_9MICC</name>
<keyword evidence="5 6" id="KW-0472">Membrane</keyword>
<evidence type="ECO:0000256" key="6">
    <source>
        <dbReference type="SAM" id="Phobius"/>
    </source>
</evidence>
<evidence type="ECO:0000259" key="7">
    <source>
        <dbReference type="Pfam" id="PF13396"/>
    </source>
</evidence>
<organism evidence="8 9">
    <name type="scientific">Arthrobacter mangrovi</name>
    <dbReference type="NCBI Taxonomy" id="2966350"/>
    <lineage>
        <taxon>Bacteria</taxon>
        <taxon>Bacillati</taxon>
        <taxon>Actinomycetota</taxon>
        <taxon>Actinomycetes</taxon>
        <taxon>Micrococcales</taxon>
        <taxon>Micrococcaceae</taxon>
        <taxon>Arthrobacter</taxon>
    </lineage>
</organism>
<dbReference type="RefSeq" id="WP_264797510.1">
    <property type="nucleotide sequence ID" value="NZ_BRVS01000033.1"/>
</dbReference>
<proteinExistence type="predicted"/>
<accession>A0ABQ5MZL8</accession>
<evidence type="ECO:0000313" key="9">
    <source>
        <dbReference type="Proteomes" id="UP001209654"/>
    </source>
</evidence>
<evidence type="ECO:0000256" key="5">
    <source>
        <dbReference type="ARBA" id="ARBA00023136"/>
    </source>
</evidence>
<reference evidence="8 9" key="1">
    <citation type="journal article" date="2023" name="Int. J. Syst. Evol. Microbiol.">
        <title>Arthrobacter mangrovi sp. nov., an actinobacterium isolated from the rhizosphere of a mangrove.</title>
        <authorList>
            <person name="Hamada M."/>
            <person name="Saitou S."/>
            <person name="Enomoto N."/>
            <person name="Nanri K."/>
            <person name="Hidaka K."/>
            <person name="Miura T."/>
            <person name="Tamura T."/>
        </authorList>
    </citation>
    <scope>NUCLEOTIDE SEQUENCE [LARGE SCALE GENOMIC DNA]</scope>
    <source>
        <strain evidence="8 9">NBRC 112813</strain>
    </source>
</reference>
<evidence type="ECO:0000256" key="4">
    <source>
        <dbReference type="ARBA" id="ARBA00022989"/>
    </source>
</evidence>
<protein>
    <recommendedName>
        <fullName evidence="7">Cardiolipin synthase N-terminal domain-containing protein</fullName>
    </recommendedName>
</protein>